<evidence type="ECO:0000256" key="8">
    <source>
        <dbReference type="ARBA" id="ARBA00049929"/>
    </source>
</evidence>
<keyword evidence="6 10" id="KW-0648">Protein biosynthesis</keyword>
<dbReference type="Pfam" id="PF00579">
    <property type="entry name" value="tRNA-synt_1b"/>
    <property type="match status" value="1"/>
</dbReference>
<comment type="catalytic activity">
    <reaction evidence="8">
        <text>tRNA(Trp) + L-tryptophan + ATP = L-tryptophyl-tRNA(Trp) + AMP + diphosphate + H(+)</text>
        <dbReference type="Rhea" id="RHEA:24080"/>
        <dbReference type="Rhea" id="RHEA-COMP:9671"/>
        <dbReference type="Rhea" id="RHEA-COMP:9705"/>
        <dbReference type="ChEBI" id="CHEBI:15378"/>
        <dbReference type="ChEBI" id="CHEBI:30616"/>
        <dbReference type="ChEBI" id="CHEBI:33019"/>
        <dbReference type="ChEBI" id="CHEBI:57912"/>
        <dbReference type="ChEBI" id="CHEBI:78442"/>
        <dbReference type="ChEBI" id="CHEBI:78535"/>
        <dbReference type="ChEBI" id="CHEBI:456215"/>
        <dbReference type="EC" id="6.1.1.2"/>
    </reaction>
</comment>
<organism evidence="11 12">
    <name type="scientific">Candidatus Woesebacteria bacterium RIFCSPHIGHO2_01_FULL_40_22</name>
    <dbReference type="NCBI Taxonomy" id="1802499"/>
    <lineage>
        <taxon>Bacteria</taxon>
        <taxon>Candidatus Woeseibacteriota</taxon>
    </lineage>
</organism>
<keyword evidence="3 10" id="KW-0436">Ligase</keyword>
<accession>A0A1F7YHF4</accession>
<dbReference type="Gene3D" id="1.10.240.10">
    <property type="entry name" value="Tyrosyl-Transfer RNA Synthetase"/>
    <property type="match status" value="1"/>
</dbReference>
<dbReference type="GO" id="GO:0004830">
    <property type="term" value="F:tryptophan-tRNA ligase activity"/>
    <property type="evidence" value="ECO:0007669"/>
    <property type="project" value="UniProtKB-UniRule"/>
</dbReference>
<dbReference type="Proteomes" id="UP000179221">
    <property type="component" value="Unassembled WGS sequence"/>
</dbReference>
<dbReference type="InterPro" id="IPR002305">
    <property type="entry name" value="aa-tRNA-synth_Ic"/>
</dbReference>
<keyword evidence="5 10" id="KW-0067">ATP-binding</keyword>
<dbReference type="GO" id="GO:0005829">
    <property type="term" value="C:cytosol"/>
    <property type="evidence" value="ECO:0007669"/>
    <property type="project" value="TreeGrafter"/>
</dbReference>
<sequence length="335" mass="38152">MKDNIRTNTRKRVLSGIRANSRLHLGNYLGAIKGMLALQENPDFETFYMVADLHSINVPYKPEDLKKNIRHVVLDYLAAGLDPSKSTIFVQSHIPEHIELSYLFATELTVARMLHLPTYKEKIKQYPDDVNMALLYYPVLMASDILIYKANAVPVGDDQLPHLEVTREVARKMNEKYELDFPEPDQFKTEGHYVPSLTGEGKMSKSVEGSYILLSDTQNEIREKLAKVPTDSGRGDKIPETGGVASLFALVELFETIEKKEDYKKQYTSDGIKYSELKSELAEAIYKELGPIQKRRTELEKDEFYVDNVIQESAKKARDIAGQTLKEVKEKMGLL</sequence>
<evidence type="ECO:0000256" key="3">
    <source>
        <dbReference type="ARBA" id="ARBA00022598"/>
    </source>
</evidence>
<dbReference type="InterPro" id="IPR014729">
    <property type="entry name" value="Rossmann-like_a/b/a_fold"/>
</dbReference>
<dbReference type="PANTHER" id="PTHR43766:SF1">
    <property type="entry name" value="TRYPTOPHAN--TRNA LIGASE, MITOCHONDRIAL"/>
    <property type="match status" value="1"/>
</dbReference>
<comment type="caution">
    <text evidence="11">The sequence shown here is derived from an EMBL/GenBank/DDBJ whole genome shotgun (WGS) entry which is preliminary data.</text>
</comment>
<dbReference type="PANTHER" id="PTHR43766">
    <property type="entry name" value="TRYPTOPHAN--TRNA LIGASE, MITOCHONDRIAL"/>
    <property type="match status" value="1"/>
</dbReference>
<gene>
    <name evidence="11" type="ORF">A2628_04380</name>
</gene>
<comment type="similarity">
    <text evidence="1 10">Belongs to the class-I aminoacyl-tRNA synthetase family.</text>
</comment>
<protein>
    <recommendedName>
        <fullName evidence="2 9">Tryptophan--tRNA ligase</fullName>
        <ecNumber evidence="2 9">6.1.1.2</ecNumber>
    </recommendedName>
</protein>
<evidence type="ECO:0000256" key="9">
    <source>
        <dbReference type="NCBIfam" id="TIGR00233"/>
    </source>
</evidence>
<evidence type="ECO:0000256" key="5">
    <source>
        <dbReference type="ARBA" id="ARBA00022840"/>
    </source>
</evidence>
<dbReference type="InterPro" id="IPR050203">
    <property type="entry name" value="Trp-tRNA_synthetase"/>
</dbReference>
<dbReference type="InterPro" id="IPR002306">
    <property type="entry name" value="Trp-tRNA-ligase"/>
</dbReference>
<dbReference type="EC" id="6.1.1.2" evidence="2 9"/>
<dbReference type="AlphaFoldDB" id="A0A1F7YHF4"/>
<dbReference type="EMBL" id="MGGL01000009">
    <property type="protein sequence ID" value="OGM26766.1"/>
    <property type="molecule type" value="Genomic_DNA"/>
</dbReference>
<dbReference type="FunFam" id="1.10.240.10:FF:000005">
    <property type="entry name" value="Tryptophan--tRNA ligase"/>
    <property type="match status" value="1"/>
</dbReference>
<dbReference type="Gene3D" id="3.40.50.620">
    <property type="entry name" value="HUPs"/>
    <property type="match status" value="1"/>
</dbReference>
<dbReference type="CDD" id="cd00806">
    <property type="entry name" value="TrpRS_core"/>
    <property type="match status" value="1"/>
</dbReference>
<evidence type="ECO:0000256" key="7">
    <source>
        <dbReference type="ARBA" id="ARBA00023146"/>
    </source>
</evidence>
<evidence type="ECO:0000256" key="10">
    <source>
        <dbReference type="RuleBase" id="RU363036"/>
    </source>
</evidence>
<dbReference type="SUPFAM" id="SSF52374">
    <property type="entry name" value="Nucleotidylyl transferase"/>
    <property type="match status" value="1"/>
</dbReference>
<dbReference type="GO" id="GO:0006436">
    <property type="term" value="P:tryptophanyl-tRNA aminoacylation"/>
    <property type="evidence" value="ECO:0007669"/>
    <property type="project" value="UniProtKB-UniRule"/>
</dbReference>
<keyword evidence="7 10" id="KW-0030">Aminoacyl-tRNA synthetase</keyword>
<evidence type="ECO:0000256" key="1">
    <source>
        <dbReference type="ARBA" id="ARBA00005594"/>
    </source>
</evidence>
<dbReference type="PRINTS" id="PR01039">
    <property type="entry name" value="TRNASYNTHTRP"/>
</dbReference>
<proteinExistence type="inferred from homology"/>
<evidence type="ECO:0000256" key="2">
    <source>
        <dbReference type="ARBA" id="ARBA00013161"/>
    </source>
</evidence>
<dbReference type="NCBIfam" id="TIGR00233">
    <property type="entry name" value="trpS"/>
    <property type="match status" value="1"/>
</dbReference>
<evidence type="ECO:0000313" key="12">
    <source>
        <dbReference type="Proteomes" id="UP000179221"/>
    </source>
</evidence>
<evidence type="ECO:0000256" key="6">
    <source>
        <dbReference type="ARBA" id="ARBA00022917"/>
    </source>
</evidence>
<evidence type="ECO:0000313" key="11">
    <source>
        <dbReference type="EMBL" id="OGM26766.1"/>
    </source>
</evidence>
<name>A0A1F7YHF4_9BACT</name>
<reference evidence="11 12" key="1">
    <citation type="journal article" date="2016" name="Nat. Commun.">
        <title>Thousands of microbial genomes shed light on interconnected biogeochemical processes in an aquifer system.</title>
        <authorList>
            <person name="Anantharaman K."/>
            <person name="Brown C.T."/>
            <person name="Hug L.A."/>
            <person name="Sharon I."/>
            <person name="Castelle C.J."/>
            <person name="Probst A.J."/>
            <person name="Thomas B.C."/>
            <person name="Singh A."/>
            <person name="Wilkins M.J."/>
            <person name="Karaoz U."/>
            <person name="Brodie E.L."/>
            <person name="Williams K.H."/>
            <person name="Hubbard S.S."/>
            <person name="Banfield J.F."/>
        </authorList>
    </citation>
    <scope>NUCLEOTIDE SEQUENCE [LARGE SCALE GENOMIC DNA]</scope>
</reference>
<keyword evidence="4 10" id="KW-0547">Nucleotide-binding</keyword>
<evidence type="ECO:0000256" key="4">
    <source>
        <dbReference type="ARBA" id="ARBA00022741"/>
    </source>
</evidence>
<dbReference type="GO" id="GO:0005524">
    <property type="term" value="F:ATP binding"/>
    <property type="evidence" value="ECO:0007669"/>
    <property type="project" value="UniProtKB-KW"/>
</dbReference>